<dbReference type="InterPro" id="IPR003032">
    <property type="entry name" value="Ryanodine_rcpt"/>
</dbReference>
<keyword evidence="3" id="KW-0675">Receptor</keyword>
<evidence type="ECO:0000313" key="3">
    <source>
        <dbReference type="EMBL" id="CAB4195741.1"/>
    </source>
</evidence>
<dbReference type="Gene3D" id="1.10.490.160">
    <property type="match status" value="1"/>
</dbReference>
<feature type="region of interest" description="Disordered" evidence="1">
    <location>
        <begin position="155"/>
        <end position="182"/>
    </location>
</feature>
<feature type="compositionally biased region" description="Basic and acidic residues" evidence="1">
    <location>
        <begin position="156"/>
        <end position="182"/>
    </location>
</feature>
<proteinExistence type="predicted"/>
<feature type="domain" description="Ryanodine receptor Ryr" evidence="2">
    <location>
        <begin position="97"/>
        <end position="140"/>
    </location>
</feature>
<organism evidence="3">
    <name type="scientific">uncultured Caudovirales phage</name>
    <dbReference type="NCBI Taxonomy" id="2100421"/>
    <lineage>
        <taxon>Viruses</taxon>
        <taxon>Duplodnaviria</taxon>
        <taxon>Heunggongvirae</taxon>
        <taxon>Uroviricota</taxon>
        <taxon>Caudoviricetes</taxon>
        <taxon>Peduoviridae</taxon>
        <taxon>Maltschvirus</taxon>
        <taxon>Maltschvirus maltsch</taxon>
    </lineage>
</organism>
<accession>A0A6J5RQ16</accession>
<dbReference type="Pfam" id="PF02026">
    <property type="entry name" value="RyR"/>
    <property type="match status" value="1"/>
</dbReference>
<protein>
    <submittedName>
        <fullName evidence="3">Ryanodine receptor Ryr</fullName>
    </submittedName>
</protein>
<evidence type="ECO:0000259" key="2">
    <source>
        <dbReference type="Pfam" id="PF02026"/>
    </source>
</evidence>
<evidence type="ECO:0000256" key="1">
    <source>
        <dbReference type="SAM" id="MobiDB-lite"/>
    </source>
</evidence>
<dbReference type="EMBL" id="LR797246">
    <property type="protein sequence ID" value="CAB4195741.1"/>
    <property type="molecule type" value="Genomic_DNA"/>
</dbReference>
<gene>
    <name evidence="3" type="ORF">UFOVP1299_31</name>
</gene>
<reference evidence="3" key="1">
    <citation type="submission" date="2020-05" db="EMBL/GenBank/DDBJ databases">
        <authorList>
            <person name="Chiriac C."/>
            <person name="Salcher M."/>
            <person name="Ghai R."/>
            <person name="Kavagutti S V."/>
        </authorList>
    </citation>
    <scope>NUCLEOTIDE SEQUENCE</scope>
</reference>
<name>A0A6J5RQ16_9CAUD</name>
<sequence>MIYAGSDVYCIGVVFSLDDCTETLKTGASEMTTEISPTFSVEAVKIAKVCYAVNQATRRANGDRTTPDWEGTTTEHRISMVKGVVFALENPHADGADLHFAWMMTKHKSGWVWGANEDADAKTHPCLLPYHKLSKEEQLRDHLFLAVVRSMASDAAAKEKQAKEKQAKEKQAKEKQAEGESV</sequence>